<dbReference type="SUPFAM" id="SSF46894">
    <property type="entry name" value="C-terminal effector domain of the bipartite response regulators"/>
    <property type="match status" value="1"/>
</dbReference>
<reference evidence="9" key="3">
    <citation type="journal article" date="2019" name="Microbiol. Resour. Announc.">
        <title>Draft Genome Sequences of Type Strains of Gordonibacter faecihominis, Paraeggerthella hongkongensis, Parvibacter caecicola,Slackia equolifaciens, Slackia faecicanis, and Slackia isoflavoniconvertens.</title>
        <authorList>
            <person name="Danylec N."/>
            <person name="Stoll D.A."/>
            <person name="Dotsch A."/>
            <person name="Huch M."/>
        </authorList>
    </citation>
    <scope>NUCLEOTIDE SEQUENCE</scope>
    <source>
        <strain evidence="9">DSM 16107</strain>
    </source>
</reference>
<keyword evidence="3 5" id="KW-0238">DNA-binding</keyword>
<dbReference type="PROSITE" id="PS51755">
    <property type="entry name" value="OMPR_PHOB"/>
    <property type="match status" value="1"/>
</dbReference>
<accession>A0A3N0IYH5</accession>
<evidence type="ECO:0000259" key="6">
    <source>
        <dbReference type="PROSITE" id="PS50110"/>
    </source>
</evidence>
<evidence type="ECO:0000256" key="2">
    <source>
        <dbReference type="ARBA" id="ARBA00023012"/>
    </source>
</evidence>
<keyword evidence="10" id="KW-1185">Reference proteome</keyword>
<protein>
    <submittedName>
        <fullName evidence="9">DNA-binding response regulator</fullName>
    </submittedName>
</protein>
<dbReference type="Proteomes" id="UP000270112">
    <property type="component" value="Unassembled WGS sequence"/>
</dbReference>
<dbReference type="RefSeq" id="WP_114547184.1">
    <property type="nucleotide sequence ID" value="NZ_PPTT01000025.1"/>
</dbReference>
<proteinExistence type="predicted"/>
<dbReference type="EMBL" id="PPTT01000025">
    <property type="protein sequence ID" value="RDB67528.1"/>
    <property type="molecule type" value="Genomic_DNA"/>
</dbReference>
<dbReference type="Proteomes" id="UP000253817">
    <property type="component" value="Unassembled WGS sequence"/>
</dbReference>
<gene>
    <name evidence="8" type="ORF">C1876_13170</name>
    <name evidence="9" type="ORF">DMP09_10060</name>
</gene>
<feature type="domain" description="Response regulatory" evidence="6">
    <location>
        <begin position="3"/>
        <end position="117"/>
    </location>
</feature>
<keyword evidence="2" id="KW-0902">Two-component regulatory system</keyword>
<dbReference type="AlphaFoldDB" id="A0A3N0IYH5"/>
<dbReference type="OrthoDB" id="9775518at2"/>
<dbReference type="InterPro" id="IPR001867">
    <property type="entry name" value="OmpR/PhoB-type_DNA-bd"/>
</dbReference>
<dbReference type="Gene3D" id="1.10.10.10">
    <property type="entry name" value="Winged helix-like DNA-binding domain superfamily/Winged helix DNA-binding domain"/>
    <property type="match status" value="1"/>
</dbReference>
<dbReference type="GO" id="GO:0006355">
    <property type="term" value="P:regulation of DNA-templated transcription"/>
    <property type="evidence" value="ECO:0007669"/>
    <property type="project" value="InterPro"/>
</dbReference>
<evidence type="ECO:0000256" key="5">
    <source>
        <dbReference type="PROSITE-ProRule" id="PRU01091"/>
    </source>
</evidence>
<dbReference type="GO" id="GO:0000156">
    <property type="term" value="F:phosphorelay response regulator activity"/>
    <property type="evidence" value="ECO:0007669"/>
    <property type="project" value="TreeGrafter"/>
</dbReference>
<dbReference type="InterPro" id="IPR016032">
    <property type="entry name" value="Sig_transdc_resp-reg_C-effctor"/>
</dbReference>
<organism evidence="9 11">
    <name type="scientific">Eggerthella sinensis</name>
    <dbReference type="NCBI Taxonomy" id="242230"/>
    <lineage>
        <taxon>Bacteria</taxon>
        <taxon>Bacillati</taxon>
        <taxon>Actinomycetota</taxon>
        <taxon>Coriobacteriia</taxon>
        <taxon>Eggerthellales</taxon>
        <taxon>Eggerthellaceae</taxon>
        <taxon>Eggerthella</taxon>
    </lineage>
</organism>
<keyword evidence="1 4" id="KW-0597">Phosphoprotein</keyword>
<evidence type="ECO:0000259" key="7">
    <source>
        <dbReference type="PROSITE" id="PS51755"/>
    </source>
</evidence>
<dbReference type="Pfam" id="PF00486">
    <property type="entry name" value="Trans_reg_C"/>
    <property type="match status" value="1"/>
</dbReference>
<reference evidence="11" key="2">
    <citation type="submission" date="2018-05" db="EMBL/GenBank/DDBJ databases">
        <title>Genome Sequencing of selected type strains of the family Eggerthellaceae.</title>
        <authorList>
            <person name="Danylec N."/>
            <person name="Stoll D.A."/>
            <person name="Doetsch A."/>
            <person name="Huch M."/>
        </authorList>
    </citation>
    <scope>NUCLEOTIDE SEQUENCE [LARGE SCALE GENOMIC DNA]</scope>
    <source>
        <strain evidence="11">DSM 16107</strain>
    </source>
</reference>
<sequence>MHNIMLIDDDPSLQLALERIIRDEGYAFCCASDGRTGLEMLGREHPDLLLLDVMLPKMNGYDVCREMRAQGRRIPVLFLSSKGDIVDKGIGFKAGGDDYLVKPFNNEELLMRIEAHLNRHKSDLAFARANALAGTSLIGDLEIDFSGYVVRKRGVKLDLTSKEFEILALLAGNPGQAFSREQIYEHIWGEDSAVDTNSITVFVRRIREKIEDKASQPAYVLTVWGVGYKFADRIDA</sequence>
<evidence type="ECO:0000313" key="11">
    <source>
        <dbReference type="Proteomes" id="UP000270112"/>
    </source>
</evidence>
<dbReference type="GO" id="GO:0000976">
    <property type="term" value="F:transcription cis-regulatory region binding"/>
    <property type="evidence" value="ECO:0007669"/>
    <property type="project" value="TreeGrafter"/>
</dbReference>
<evidence type="ECO:0000256" key="3">
    <source>
        <dbReference type="ARBA" id="ARBA00023125"/>
    </source>
</evidence>
<dbReference type="Pfam" id="PF00072">
    <property type="entry name" value="Response_reg"/>
    <property type="match status" value="1"/>
</dbReference>
<dbReference type="InterPro" id="IPR039420">
    <property type="entry name" value="WalR-like"/>
</dbReference>
<dbReference type="CDD" id="cd00383">
    <property type="entry name" value="trans_reg_C"/>
    <property type="match status" value="1"/>
</dbReference>
<name>A0A3N0IYH5_9ACTN</name>
<evidence type="ECO:0000313" key="8">
    <source>
        <dbReference type="EMBL" id="RDB67528.1"/>
    </source>
</evidence>
<dbReference type="InterPro" id="IPR001789">
    <property type="entry name" value="Sig_transdc_resp-reg_receiver"/>
</dbReference>
<dbReference type="FunFam" id="1.10.10.10:FF:000018">
    <property type="entry name" value="DNA-binding response regulator ResD"/>
    <property type="match status" value="1"/>
</dbReference>
<dbReference type="CDD" id="cd17574">
    <property type="entry name" value="REC_OmpR"/>
    <property type="match status" value="1"/>
</dbReference>
<evidence type="ECO:0000256" key="4">
    <source>
        <dbReference type="PROSITE-ProRule" id="PRU00169"/>
    </source>
</evidence>
<evidence type="ECO:0000256" key="1">
    <source>
        <dbReference type="ARBA" id="ARBA00022553"/>
    </source>
</evidence>
<dbReference type="PANTHER" id="PTHR48111">
    <property type="entry name" value="REGULATOR OF RPOS"/>
    <property type="match status" value="1"/>
</dbReference>
<dbReference type="Gene3D" id="3.40.50.2300">
    <property type="match status" value="1"/>
</dbReference>
<comment type="caution">
    <text evidence="9">The sequence shown here is derived from an EMBL/GenBank/DDBJ whole genome shotgun (WGS) entry which is preliminary data.</text>
</comment>
<feature type="domain" description="OmpR/PhoB-type" evidence="7">
    <location>
        <begin position="133"/>
        <end position="232"/>
    </location>
</feature>
<dbReference type="SMART" id="SM00862">
    <property type="entry name" value="Trans_reg_C"/>
    <property type="match status" value="1"/>
</dbReference>
<dbReference type="SMART" id="SM00448">
    <property type="entry name" value="REC"/>
    <property type="match status" value="1"/>
</dbReference>
<evidence type="ECO:0000313" key="9">
    <source>
        <dbReference type="EMBL" id="RNM41362.1"/>
    </source>
</evidence>
<dbReference type="PROSITE" id="PS50110">
    <property type="entry name" value="RESPONSE_REGULATORY"/>
    <property type="match status" value="1"/>
</dbReference>
<dbReference type="InterPro" id="IPR036388">
    <property type="entry name" value="WH-like_DNA-bd_sf"/>
</dbReference>
<dbReference type="SUPFAM" id="SSF52172">
    <property type="entry name" value="CheY-like"/>
    <property type="match status" value="1"/>
</dbReference>
<dbReference type="InterPro" id="IPR011006">
    <property type="entry name" value="CheY-like_superfamily"/>
</dbReference>
<reference evidence="8 10" key="1">
    <citation type="journal article" date="2018" name="Elife">
        <title>Discovery and characterization of a prevalent human gut bacterial enzyme sufficient for the inactivation of a family of plant toxins.</title>
        <authorList>
            <person name="Koppel N."/>
            <person name="Bisanz J.E."/>
            <person name="Pandelia M.E."/>
            <person name="Turnbaugh P.J."/>
            <person name="Balskus E.P."/>
        </authorList>
    </citation>
    <scope>NUCLEOTIDE SEQUENCE [LARGE SCALE GENOMIC DNA]</scope>
    <source>
        <strain evidence="8 10">DSM 16107</strain>
    </source>
</reference>
<evidence type="ECO:0000313" key="10">
    <source>
        <dbReference type="Proteomes" id="UP000253817"/>
    </source>
</evidence>
<dbReference type="EMBL" id="QICC01000039">
    <property type="protein sequence ID" value="RNM41362.1"/>
    <property type="molecule type" value="Genomic_DNA"/>
</dbReference>
<dbReference type="GO" id="GO:0005829">
    <property type="term" value="C:cytosol"/>
    <property type="evidence" value="ECO:0007669"/>
    <property type="project" value="TreeGrafter"/>
</dbReference>
<dbReference type="GO" id="GO:0032993">
    <property type="term" value="C:protein-DNA complex"/>
    <property type="evidence" value="ECO:0007669"/>
    <property type="project" value="TreeGrafter"/>
</dbReference>
<feature type="DNA-binding region" description="OmpR/PhoB-type" evidence="5">
    <location>
        <begin position="133"/>
        <end position="232"/>
    </location>
</feature>
<feature type="modified residue" description="4-aspartylphosphate" evidence="4">
    <location>
        <position position="52"/>
    </location>
</feature>
<dbReference type="PANTHER" id="PTHR48111:SF40">
    <property type="entry name" value="PHOSPHATE REGULON TRANSCRIPTIONAL REGULATORY PROTEIN PHOB"/>
    <property type="match status" value="1"/>
</dbReference>